<comment type="caution">
    <text evidence="1">The sequence shown here is derived from an EMBL/GenBank/DDBJ whole genome shotgun (WGS) entry which is preliminary data.</text>
</comment>
<reference evidence="1 2" key="1">
    <citation type="submission" date="2011-03" db="EMBL/GenBank/DDBJ databases">
        <authorList>
            <person name="Weinstock G."/>
            <person name="Sodergren E."/>
            <person name="Clifton S."/>
            <person name="Fulton L."/>
            <person name="Fulton B."/>
            <person name="Courtney L."/>
            <person name="Fronick C."/>
            <person name="Harrison M."/>
            <person name="Strong C."/>
            <person name="Farmer C."/>
            <person name="Delahaunty K."/>
            <person name="Markovic C."/>
            <person name="Hall O."/>
            <person name="Minx P."/>
            <person name="Tomlinson C."/>
            <person name="Mitreva M."/>
            <person name="Hou S."/>
            <person name="Chen J."/>
            <person name="Wollam A."/>
            <person name="Pepin K.H."/>
            <person name="Johnson M."/>
            <person name="Bhonagiri V."/>
            <person name="Zhang X."/>
            <person name="Suruliraj S."/>
            <person name="Warren W."/>
            <person name="Chinwalla A."/>
            <person name="Mardis E.R."/>
            <person name="Wilson R.K."/>
        </authorList>
    </citation>
    <scope>NUCLEOTIDE SEQUENCE [LARGE SCALE GENOMIC DNA]</scope>
    <source>
        <strain evidence="1 2">YIT 11840</strain>
    </source>
</reference>
<dbReference type="EMBL" id="AFFY01000074">
    <property type="protein sequence ID" value="EHG98433.1"/>
    <property type="molecule type" value="Genomic_DNA"/>
</dbReference>
<evidence type="ECO:0000313" key="1">
    <source>
        <dbReference type="EMBL" id="EHG98433.1"/>
    </source>
</evidence>
<proteinExistence type="predicted"/>
<dbReference type="InterPro" id="IPR008441">
    <property type="entry name" value="AfumC-like_glycosyl_Trfase"/>
</dbReference>
<dbReference type="HOGENOM" id="CLU_068623_0_1_10"/>
<protein>
    <submittedName>
        <fullName evidence="1">Capsular polysaccharide synthesis protein</fullName>
    </submittedName>
</protein>
<gene>
    <name evidence="1" type="ORF">HMPREF9441_03539</name>
</gene>
<organism evidence="1 2">
    <name type="scientific">Paraprevotella clara YIT 11840</name>
    <dbReference type="NCBI Taxonomy" id="762968"/>
    <lineage>
        <taxon>Bacteria</taxon>
        <taxon>Pseudomonadati</taxon>
        <taxon>Bacteroidota</taxon>
        <taxon>Bacteroidia</taxon>
        <taxon>Bacteroidales</taxon>
        <taxon>Prevotellaceae</taxon>
        <taxon>Paraprevotella</taxon>
    </lineage>
</organism>
<dbReference type="SUPFAM" id="SSF53448">
    <property type="entry name" value="Nucleotide-diphospho-sugar transferases"/>
    <property type="match status" value="1"/>
</dbReference>
<evidence type="ECO:0000313" key="2">
    <source>
        <dbReference type="Proteomes" id="UP000003598"/>
    </source>
</evidence>
<dbReference type="Proteomes" id="UP000003598">
    <property type="component" value="Unassembled WGS sequence"/>
</dbReference>
<dbReference type="GeneID" id="93558735"/>
<dbReference type="OrthoDB" id="9802881at2"/>
<dbReference type="RefSeq" id="WP_008622734.1">
    <property type="nucleotide sequence ID" value="NZ_JH376642.1"/>
</dbReference>
<sequence>MIQNHNNIKRLIHRISEEIKATYDVARTISWRAAFITFRAKVDIQVMNYNGFKESEARKKRLLKKHHIMLDFLDRKFKAYWDNYQCPKSMLATDERLHDKIWICWWQGLDQAPEIVKACVESIRRNAGKLEVVIITDENMKDYVQFPKWLEEKHRKGIISRTIFSDLLRMNLLSTYGGIWIDSTFFCTKPCFEEYMNLPLWSIKRPDYFHASVACGYFANYSLGCSCENRWVYAVVRDFLYNYWKTYDRLVDYLLTDYAIVLAEKHIKPFANAFNAIQPNNPECDELFKVLGRPFNEEMWQHIKKDTMLFKLTWKQSYPKEINGKKTFYGMLIEGIL</sequence>
<dbReference type="PATRIC" id="fig|762968.3.peg.3100"/>
<accession>G5SVW8</accession>
<dbReference type="GO" id="GO:0016757">
    <property type="term" value="F:glycosyltransferase activity"/>
    <property type="evidence" value="ECO:0007669"/>
    <property type="project" value="InterPro"/>
</dbReference>
<dbReference type="STRING" id="762968.HMPREF9441_03539"/>
<keyword evidence="2" id="KW-1185">Reference proteome</keyword>
<dbReference type="InterPro" id="IPR029044">
    <property type="entry name" value="Nucleotide-diphossugar_trans"/>
</dbReference>
<name>G5SVW8_9BACT</name>
<dbReference type="eggNOG" id="COG3774">
    <property type="taxonomic scope" value="Bacteria"/>
</dbReference>
<dbReference type="Pfam" id="PF05704">
    <property type="entry name" value="Caps_synth"/>
    <property type="match status" value="1"/>
</dbReference>
<dbReference type="Gene3D" id="3.90.550.20">
    <property type="match status" value="1"/>
</dbReference>
<dbReference type="AlphaFoldDB" id="G5SVW8"/>